<name>A0A8U0A001_9EURY</name>
<reference evidence="1" key="1">
    <citation type="submission" date="2022-04" db="EMBL/GenBank/DDBJ databases">
        <title>Halocatena sp. nov., isolated from a salt lake.</title>
        <authorList>
            <person name="Cui H.-L."/>
        </authorList>
    </citation>
    <scope>NUCLEOTIDE SEQUENCE</scope>
    <source>
        <strain evidence="1">AD-1</strain>
    </source>
</reference>
<dbReference type="KEGG" id="haad:MW046_08825"/>
<accession>A0A8U0A001</accession>
<dbReference type="RefSeq" id="WP_247992747.1">
    <property type="nucleotide sequence ID" value="NZ_CP096019.1"/>
</dbReference>
<organism evidence="1 2">
    <name type="scientific">Halocatena salina</name>
    <dbReference type="NCBI Taxonomy" id="2934340"/>
    <lineage>
        <taxon>Archaea</taxon>
        <taxon>Methanobacteriati</taxon>
        <taxon>Methanobacteriota</taxon>
        <taxon>Stenosarchaea group</taxon>
        <taxon>Halobacteria</taxon>
        <taxon>Halobacteriales</taxon>
        <taxon>Natronomonadaceae</taxon>
        <taxon>Halocatena</taxon>
    </lineage>
</organism>
<keyword evidence="2" id="KW-1185">Reference proteome</keyword>
<sequence length="229" mass="25451">MDPDSTVDDELDGTTDTRPELAEDFDAHLRAGAAIYNAGEFHAAHDAWESVWLRLESGPDRDLLNGLIQYTAAVYHADQRNWEGTTGLARSGHEYLTGLGSTHHAVALDPLREYLTALERDPERIERQPPTKIVVAGERVRLEALPFGALAIAARVLTEEHEGDTTLIERAIEYGRADLEAGQATSPFVTLLVDILRSDGITRDTARQRLSEHVRRRTTKESDVKGLFE</sequence>
<dbReference type="PANTHER" id="PTHR34796:SF1">
    <property type="entry name" value="EXPRESSED PROTEIN"/>
    <property type="match status" value="1"/>
</dbReference>
<gene>
    <name evidence="1" type="ORF">MW046_08825</name>
</gene>
<dbReference type="EMBL" id="CP096019">
    <property type="protein sequence ID" value="UPM42069.1"/>
    <property type="molecule type" value="Genomic_DNA"/>
</dbReference>
<proteinExistence type="predicted"/>
<dbReference type="SUPFAM" id="SSF140663">
    <property type="entry name" value="TTHA0068-like"/>
    <property type="match status" value="1"/>
</dbReference>
<dbReference type="InterPro" id="IPR005500">
    <property type="entry name" value="DUF309"/>
</dbReference>
<dbReference type="GeneID" id="71928146"/>
<dbReference type="PANTHER" id="PTHR34796">
    <property type="entry name" value="EXPRESSED PROTEIN"/>
    <property type="match status" value="1"/>
</dbReference>
<evidence type="ECO:0000313" key="1">
    <source>
        <dbReference type="EMBL" id="UPM42069.1"/>
    </source>
</evidence>
<dbReference type="AlphaFoldDB" id="A0A8U0A001"/>
<dbReference type="InterPro" id="IPR023203">
    <property type="entry name" value="TTHA0068_sf"/>
</dbReference>
<protein>
    <submittedName>
        <fullName evidence="1">DUF309 domain-containing protein</fullName>
    </submittedName>
</protein>
<evidence type="ECO:0000313" key="2">
    <source>
        <dbReference type="Proteomes" id="UP000831768"/>
    </source>
</evidence>
<dbReference type="Pfam" id="PF03745">
    <property type="entry name" value="DUF309"/>
    <property type="match status" value="1"/>
</dbReference>
<dbReference type="Proteomes" id="UP000831768">
    <property type="component" value="Chromosome"/>
</dbReference>
<dbReference type="Gene3D" id="1.10.3450.10">
    <property type="entry name" value="TTHA0068-like"/>
    <property type="match status" value="1"/>
</dbReference>